<evidence type="ECO:0000313" key="1">
    <source>
        <dbReference type="EMBL" id="KAF2246958.1"/>
    </source>
</evidence>
<dbReference type="AlphaFoldDB" id="A0A6A6IA73"/>
<gene>
    <name evidence="1" type="ORF">BU26DRAFT_56150</name>
</gene>
<sequence>MYCDMRDAILAARGIMQDAVWGAAEYQTRNPAGFACSYPSGGLSRQHYEHRTPLQLTSLRLRSTATISSTLALQAPILSCPPQTGVAPWVCQDVISSHARKFTYSSFRYSANILRIPYLRPPRKTLDETDRVRPTCARVGYQRGPRRRCIVPTTASKDSLIRSNLPSYIKWPLQTLSQLRRV</sequence>
<evidence type="ECO:0000313" key="2">
    <source>
        <dbReference type="Proteomes" id="UP000800094"/>
    </source>
</evidence>
<accession>A0A6A6IA73</accession>
<name>A0A6A6IA73_9PLEO</name>
<dbReference type="EMBL" id="ML987198">
    <property type="protein sequence ID" value="KAF2246958.1"/>
    <property type="molecule type" value="Genomic_DNA"/>
</dbReference>
<reference evidence="1" key="1">
    <citation type="journal article" date="2020" name="Stud. Mycol.">
        <title>101 Dothideomycetes genomes: a test case for predicting lifestyles and emergence of pathogens.</title>
        <authorList>
            <person name="Haridas S."/>
            <person name="Albert R."/>
            <person name="Binder M."/>
            <person name="Bloem J."/>
            <person name="Labutti K."/>
            <person name="Salamov A."/>
            <person name="Andreopoulos B."/>
            <person name="Baker S."/>
            <person name="Barry K."/>
            <person name="Bills G."/>
            <person name="Bluhm B."/>
            <person name="Cannon C."/>
            <person name="Castanera R."/>
            <person name="Culley D."/>
            <person name="Daum C."/>
            <person name="Ezra D."/>
            <person name="Gonzalez J."/>
            <person name="Henrissat B."/>
            <person name="Kuo A."/>
            <person name="Liang C."/>
            <person name="Lipzen A."/>
            <person name="Lutzoni F."/>
            <person name="Magnuson J."/>
            <person name="Mondo S."/>
            <person name="Nolan M."/>
            <person name="Ohm R."/>
            <person name="Pangilinan J."/>
            <person name="Park H.-J."/>
            <person name="Ramirez L."/>
            <person name="Alfaro M."/>
            <person name="Sun H."/>
            <person name="Tritt A."/>
            <person name="Yoshinaga Y."/>
            <person name="Zwiers L.-H."/>
            <person name="Turgeon B."/>
            <person name="Goodwin S."/>
            <person name="Spatafora J."/>
            <person name="Crous P."/>
            <person name="Grigoriev I."/>
        </authorList>
    </citation>
    <scope>NUCLEOTIDE SEQUENCE</scope>
    <source>
        <strain evidence="1">CBS 122368</strain>
    </source>
</reference>
<dbReference type="RefSeq" id="XP_033681962.1">
    <property type="nucleotide sequence ID" value="XM_033832916.1"/>
</dbReference>
<organism evidence="1 2">
    <name type="scientific">Trematosphaeria pertusa</name>
    <dbReference type="NCBI Taxonomy" id="390896"/>
    <lineage>
        <taxon>Eukaryota</taxon>
        <taxon>Fungi</taxon>
        <taxon>Dikarya</taxon>
        <taxon>Ascomycota</taxon>
        <taxon>Pezizomycotina</taxon>
        <taxon>Dothideomycetes</taxon>
        <taxon>Pleosporomycetidae</taxon>
        <taxon>Pleosporales</taxon>
        <taxon>Massarineae</taxon>
        <taxon>Trematosphaeriaceae</taxon>
        <taxon>Trematosphaeria</taxon>
    </lineage>
</organism>
<keyword evidence="2" id="KW-1185">Reference proteome</keyword>
<proteinExistence type="predicted"/>
<dbReference type="Proteomes" id="UP000800094">
    <property type="component" value="Unassembled WGS sequence"/>
</dbReference>
<dbReference type="GeneID" id="54586246"/>
<protein>
    <submittedName>
        <fullName evidence="1">Uncharacterized protein</fullName>
    </submittedName>
</protein>